<feature type="non-terminal residue" evidence="1">
    <location>
        <position position="296"/>
    </location>
</feature>
<dbReference type="EMBL" id="KZ293456">
    <property type="protein sequence ID" value="PBK63800.1"/>
    <property type="molecule type" value="Genomic_DNA"/>
</dbReference>
<proteinExistence type="predicted"/>
<dbReference type="AlphaFoldDB" id="A0A2H3B252"/>
<evidence type="ECO:0008006" key="3">
    <source>
        <dbReference type="Google" id="ProtNLM"/>
    </source>
</evidence>
<name>A0A2H3B252_9AGAR</name>
<evidence type="ECO:0000313" key="1">
    <source>
        <dbReference type="EMBL" id="PBK63800.1"/>
    </source>
</evidence>
<accession>A0A2H3B252</accession>
<evidence type="ECO:0000313" key="2">
    <source>
        <dbReference type="Proteomes" id="UP000218334"/>
    </source>
</evidence>
<organism evidence="1 2">
    <name type="scientific">Armillaria solidipes</name>
    <dbReference type="NCBI Taxonomy" id="1076256"/>
    <lineage>
        <taxon>Eukaryota</taxon>
        <taxon>Fungi</taxon>
        <taxon>Dikarya</taxon>
        <taxon>Basidiomycota</taxon>
        <taxon>Agaricomycotina</taxon>
        <taxon>Agaricomycetes</taxon>
        <taxon>Agaricomycetidae</taxon>
        <taxon>Agaricales</taxon>
        <taxon>Marasmiineae</taxon>
        <taxon>Physalacriaceae</taxon>
        <taxon>Armillaria</taxon>
    </lineage>
</organism>
<dbReference type="Proteomes" id="UP000218334">
    <property type="component" value="Unassembled WGS sequence"/>
</dbReference>
<sequence>MDPRDVHDDDDRPILYRKSNLGTTTWIKYKRLPRVTLSALDETGRAESTIPVLKQRSYTGTNPVITSALADARCIDLGMDRILEILNTTLGTSYTLDDHDSVLQSVFQSFIARDYDFGILYANVRPYWYDLTFIKHIGELWMKDQERRQYCLTNNGISPYFPCRRVWDLCANRVVPYWVTHCVSPSPISHSWMAPEDRFDLWTPINCYEWPVPIPKDADLNLIRIEMLNQQGLGPGHSVEYAWLDVLCLRQEGGEREDLRTEEWKVDVPTIGSLYCNISVRYVVYYLSGLGRPLSL</sequence>
<reference evidence="2" key="1">
    <citation type="journal article" date="2017" name="Nat. Ecol. Evol.">
        <title>Genome expansion and lineage-specific genetic innovations in the forest pathogenic fungi Armillaria.</title>
        <authorList>
            <person name="Sipos G."/>
            <person name="Prasanna A.N."/>
            <person name="Walter M.C."/>
            <person name="O'Connor E."/>
            <person name="Balint B."/>
            <person name="Krizsan K."/>
            <person name="Kiss B."/>
            <person name="Hess J."/>
            <person name="Varga T."/>
            <person name="Slot J."/>
            <person name="Riley R."/>
            <person name="Boka B."/>
            <person name="Rigling D."/>
            <person name="Barry K."/>
            <person name="Lee J."/>
            <person name="Mihaltcheva S."/>
            <person name="LaButti K."/>
            <person name="Lipzen A."/>
            <person name="Waldron R."/>
            <person name="Moloney N.M."/>
            <person name="Sperisen C."/>
            <person name="Kredics L."/>
            <person name="Vagvoelgyi C."/>
            <person name="Patrignani A."/>
            <person name="Fitzpatrick D."/>
            <person name="Nagy I."/>
            <person name="Doyle S."/>
            <person name="Anderson J.B."/>
            <person name="Grigoriev I.V."/>
            <person name="Gueldener U."/>
            <person name="Muensterkoetter M."/>
            <person name="Nagy L.G."/>
        </authorList>
    </citation>
    <scope>NUCLEOTIDE SEQUENCE [LARGE SCALE GENOMIC DNA]</scope>
    <source>
        <strain evidence="2">28-4</strain>
    </source>
</reference>
<gene>
    <name evidence="1" type="ORF">ARMSODRAFT_526878</name>
</gene>
<protein>
    <recommendedName>
        <fullName evidence="3">Heterokaryon incompatibility domain-containing protein</fullName>
    </recommendedName>
</protein>
<keyword evidence="2" id="KW-1185">Reference proteome</keyword>